<gene>
    <name evidence="12" type="ORF">MANT1106_LOCUS11682</name>
</gene>
<dbReference type="InterPro" id="IPR001250">
    <property type="entry name" value="Man6P_Isoase-1"/>
</dbReference>
<dbReference type="Gene3D" id="2.60.120.10">
    <property type="entry name" value="Jelly Rolls"/>
    <property type="match status" value="2"/>
</dbReference>
<dbReference type="InterPro" id="IPR046457">
    <property type="entry name" value="PMI_typeI_cat"/>
</dbReference>
<evidence type="ECO:0000256" key="1">
    <source>
        <dbReference type="ARBA" id="ARBA00000757"/>
    </source>
</evidence>
<feature type="active site" evidence="8">
    <location>
        <position position="285"/>
    </location>
</feature>
<feature type="domain" description="Phosphomannose isomerase type I catalytic" evidence="10">
    <location>
        <begin position="4"/>
        <end position="145"/>
    </location>
</feature>
<dbReference type="InterPro" id="IPR011051">
    <property type="entry name" value="RmlC_Cupin_sf"/>
</dbReference>
<dbReference type="PANTHER" id="PTHR10309:SF0">
    <property type="entry name" value="MANNOSE-6-PHOSPHATE ISOMERASE"/>
    <property type="match status" value="1"/>
</dbReference>
<dbReference type="PIRSF" id="PIRSF001480">
    <property type="entry name" value="Mannose-6-phosphate_isomerase"/>
    <property type="match status" value="1"/>
</dbReference>
<keyword evidence="6 9" id="KW-0862">Zinc</keyword>
<dbReference type="InterPro" id="IPR016305">
    <property type="entry name" value="Mannose-6-P_Isomerase"/>
</dbReference>
<keyword evidence="5 9" id="KW-0479">Metal-binding</keyword>
<dbReference type="EMBL" id="HBFC01019557">
    <property type="protein sequence ID" value="CAD8708999.1"/>
    <property type="molecule type" value="Transcribed_RNA"/>
</dbReference>
<dbReference type="UniPathway" id="UPA00126">
    <property type="reaction ID" value="UER00423"/>
</dbReference>
<evidence type="ECO:0000256" key="7">
    <source>
        <dbReference type="ARBA" id="ARBA00023235"/>
    </source>
</evidence>
<evidence type="ECO:0000256" key="6">
    <source>
        <dbReference type="ARBA" id="ARBA00022833"/>
    </source>
</evidence>
<dbReference type="GO" id="GO:0005975">
    <property type="term" value="P:carbohydrate metabolic process"/>
    <property type="evidence" value="ECO:0007669"/>
    <property type="project" value="InterPro"/>
</dbReference>
<dbReference type="SUPFAM" id="SSF51182">
    <property type="entry name" value="RmlC-like cupins"/>
    <property type="match status" value="1"/>
</dbReference>
<dbReference type="PANTHER" id="PTHR10309">
    <property type="entry name" value="MANNOSE-6-PHOSPHATE ISOMERASE"/>
    <property type="match status" value="1"/>
</dbReference>
<organism evidence="12">
    <name type="scientific">Mantoniella antarctica</name>
    <dbReference type="NCBI Taxonomy" id="81844"/>
    <lineage>
        <taxon>Eukaryota</taxon>
        <taxon>Viridiplantae</taxon>
        <taxon>Chlorophyta</taxon>
        <taxon>Mamiellophyceae</taxon>
        <taxon>Mamiellales</taxon>
        <taxon>Mamiellaceae</taxon>
        <taxon>Mantoniella</taxon>
    </lineage>
</organism>
<dbReference type="Gene3D" id="1.10.441.10">
    <property type="entry name" value="Phosphomannose Isomerase, domain 2"/>
    <property type="match status" value="1"/>
</dbReference>
<dbReference type="InterPro" id="IPR046458">
    <property type="entry name" value="PMI_typeI_hel"/>
</dbReference>
<dbReference type="NCBIfam" id="TIGR00218">
    <property type="entry name" value="manA"/>
    <property type="match status" value="1"/>
</dbReference>
<feature type="binding site" evidence="9">
    <location>
        <position position="129"/>
    </location>
    <ligand>
        <name>Zn(2+)</name>
        <dbReference type="ChEBI" id="CHEBI:29105"/>
    </ligand>
</feature>
<keyword evidence="7" id="KW-0413">Isomerase</keyword>
<comment type="cofactor">
    <cofactor evidence="9">
        <name>Zn(2+)</name>
        <dbReference type="ChEBI" id="CHEBI:29105"/>
    </cofactor>
    <text evidence="9">Binds 1 zinc ion per subunit.</text>
</comment>
<dbReference type="InterPro" id="IPR014710">
    <property type="entry name" value="RmlC-like_jellyroll"/>
</dbReference>
<dbReference type="InterPro" id="IPR018050">
    <property type="entry name" value="Pmannose_isomerase-type1_CS"/>
</dbReference>
<sequence>MVLLLTCAVQNYDWGITGASEVRSLGESNTGVPADPAKPYAELWMGTHPSGPSVVRATGAGLRETIATDPAAHLGAVTLARFGDDLPFLTKVLSVAKALSIQAHPDKALAAQLHAERPEVYKDANHKPEMTLAVTRFEALCAFQPAAQLAANLTAVPELRAIVGEAVAAAFTTATAAAAAGDTARNALAAVFTAVMTADAAAVAAQVGALVVRLAASPPGLSPADTLAVRLHAQYPGDVGVLCAYILNYVLLEPGQCIFLAANEPHAYLSGECVECMATSDNVVRAGLTTKLRDTAILCDMLTYAAGMPEILEGEALDTTTRRYQPPFDEFQLEVLTVRAGEMYSAAASPGPSVFLVHGGGGQVGGENAARGAVVYAAAGETVEVRAGVEGCTLYRAMINSRVFE</sequence>
<dbReference type="PRINTS" id="PR00714">
    <property type="entry name" value="MAN6PISMRASE"/>
</dbReference>
<feature type="binding site" evidence="9">
    <location>
        <position position="102"/>
    </location>
    <ligand>
        <name>Zn(2+)</name>
        <dbReference type="ChEBI" id="CHEBI:29105"/>
    </ligand>
</feature>
<comment type="similarity">
    <text evidence="3">Belongs to the mannose-6-phosphate isomerase type 1 family.</text>
</comment>
<evidence type="ECO:0000256" key="8">
    <source>
        <dbReference type="PIRSR" id="PIRSR001480-1"/>
    </source>
</evidence>
<dbReference type="CDD" id="cd07011">
    <property type="entry name" value="cupin_PMI_type_I_N"/>
    <property type="match status" value="1"/>
</dbReference>
<dbReference type="GO" id="GO:0009298">
    <property type="term" value="P:GDP-mannose biosynthetic process"/>
    <property type="evidence" value="ECO:0007669"/>
    <property type="project" value="UniProtKB-UniPathway"/>
</dbReference>
<feature type="domain" description="Phosphomannose isomerase type I helical insertion" evidence="11">
    <location>
        <begin position="162"/>
        <end position="247"/>
    </location>
</feature>
<feature type="binding site" evidence="9">
    <location>
        <position position="104"/>
    </location>
    <ligand>
        <name>Zn(2+)</name>
        <dbReference type="ChEBI" id="CHEBI:29105"/>
    </ligand>
</feature>
<dbReference type="PROSITE" id="PS00965">
    <property type="entry name" value="PMI_I_1"/>
    <property type="match status" value="1"/>
</dbReference>
<evidence type="ECO:0000256" key="9">
    <source>
        <dbReference type="PIRSR" id="PIRSR001480-2"/>
    </source>
</evidence>
<dbReference type="Pfam" id="PF20512">
    <property type="entry name" value="PMI_typeI_hel"/>
    <property type="match status" value="1"/>
</dbReference>
<feature type="binding site" evidence="9">
    <location>
        <position position="266"/>
    </location>
    <ligand>
        <name>Zn(2+)</name>
        <dbReference type="ChEBI" id="CHEBI:29105"/>
    </ligand>
</feature>
<dbReference type="EC" id="5.3.1.8" evidence="4"/>
<dbReference type="GO" id="GO:0005829">
    <property type="term" value="C:cytosol"/>
    <property type="evidence" value="ECO:0007669"/>
    <property type="project" value="TreeGrafter"/>
</dbReference>
<dbReference type="GO" id="GO:0004476">
    <property type="term" value="F:mannose-6-phosphate isomerase activity"/>
    <property type="evidence" value="ECO:0007669"/>
    <property type="project" value="UniProtKB-EC"/>
</dbReference>
<evidence type="ECO:0000256" key="2">
    <source>
        <dbReference type="ARBA" id="ARBA00004666"/>
    </source>
</evidence>
<protein>
    <recommendedName>
        <fullName evidence="4">mannose-6-phosphate isomerase</fullName>
        <ecNumber evidence="4">5.3.1.8</ecNumber>
    </recommendedName>
</protein>
<accession>A0A7S0X8Z3</accession>
<evidence type="ECO:0000259" key="11">
    <source>
        <dbReference type="Pfam" id="PF20512"/>
    </source>
</evidence>
<evidence type="ECO:0000256" key="3">
    <source>
        <dbReference type="ARBA" id="ARBA00010772"/>
    </source>
</evidence>
<evidence type="ECO:0000313" key="12">
    <source>
        <dbReference type="EMBL" id="CAD8708999.1"/>
    </source>
</evidence>
<comment type="pathway">
    <text evidence="2">Nucleotide-sugar biosynthesis; GDP-alpha-D-mannose biosynthesis; alpha-D-mannose 1-phosphate from D-fructose 6-phosphate: step 1/2.</text>
</comment>
<comment type="catalytic activity">
    <reaction evidence="1">
        <text>D-mannose 6-phosphate = D-fructose 6-phosphate</text>
        <dbReference type="Rhea" id="RHEA:12356"/>
        <dbReference type="ChEBI" id="CHEBI:58735"/>
        <dbReference type="ChEBI" id="CHEBI:61527"/>
        <dbReference type="EC" id="5.3.1.8"/>
    </reaction>
</comment>
<dbReference type="GO" id="GO:0008270">
    <property type="term" value="F:zinc ion binding"/>
    <property type="evidence" value="ECO:0007669"/>
    <property type="project" value="InterPro"/>
</dbReference>
<evidence type="ECO:0000256" key="5">
    <source>
        <dbReference type="ARBA" id="ARBA00022723"/>
    </source>
</evidence>
<reference evidence="12" key="1">
    <citation type="submission" date="2021-01" db="EMBL/GenBank/DDBJ databases">
        <authorList>
            <person name="Corre E."/>
            <person name="Pelletier E."/>
            <person name="Niang G."/>
            <person name="Scheremetjew M."/>
            <person name="Finn R."/>
            <person name="Kale V."/>
            <person name="Holt S."/>
            <person name="Cochrane G."/>
            <person name="Meng A."/>
            <person name="Brown T."/>
            <person name="Cohen L."/>
        </authorList>
    </citation>
    <scope>NUCLEOTIDE SEQUENCE</scope>
    <source>
        <strain evidence="12">SL-175</strain>
    </source>
</reference>
<evidence type="ECO:0000259" key="10">
    <source>
        <dbReference type="Pfam" id="PF20511"/>
    </source>
</evidence>
<evidence type="ECO:0000256" key="4">
    <source>
        <dbReference type="ARBA" id="ARBA00011956"/>
    </source>
</evidence>
<name>A0A7S0X8Z3_9CHLO</name>
<dbReference type="Pfam" id="PF20511">
    <property type="entry name" value="PMI_typeI_cat"/>
    <property type="match status" value="1"/>
</dbReference>
<proteinExistence type="inferred from homology"/>
<dbReference type="AlphaFoldDB" id="A0A7S0X8Z3"/>